<feature type="region of interest" description="Disordered" evidence="1">
    <location>
        <begin position="19"/>
        <end position="69"/>
    </location>
</feature>
<proteinExistence type="predicted"/>
<sequence>RWRIQPAFAHLRQTARRNAVHGDPGGISGAVAPPQRAERSAHRRADCRAFASGGGRPDRFLCQHPGAAR</sequence>
<gene>
    <name evidence="2" type="ORF">Tci_930523</name>
</gene>
<protein>
    <submittedName>
        <fullName evidence="2">Uncharacterized protein</fullName>
    </submittedName>
</protein>
<feature type="non-terminal residue" evidence="2">
    <location>
        <position position="1"/>
    </location>
</feature>
<dbReference type="EMBL" id="BKCJ011854406">
    <property type="protein sequence ID" value="GFD58554.1"/>
    <property type="molecule type" value="Genomic_DNA"/>
</dbReference>
<feature type="compositionally biased region" description="Basic and acidic residues" evidence="1">
    <location>
        <begin position="36"/>
        <end position="47"/>
    </location>
</feature>
<comment type="caution">
    <text evidence="2">The sequence shown here is derived from an EMBL/GenBank/DDBJ whole genome shotgun (WGS) entry which is preliminary data.</text>
</comment>
<reference evidence="2" key="1">
    <citation type="journal article" date="2019" name="Sci. Rep.">
        <title>Draft genome of Tanacetum cinerariifolium, the natural source of mosquito coil.</title>
        <authorList>
            <person name="Yamashiro T."/>
            <person name="Shiraishi A."/>
            <person name="Satake H."/>
            <person name="Nakayama K."/>
        </authorList>
    </citation>
    <scope>NUCLEOTIDE SEQUENCE</scope>
</reference>
<name>A0A699XR62_TANCI</name>
<accession>A0A699XR62</accession>
<evidence type="ECO:0000256" key="1">
    <source>
        <dbReference type="SAM" id="MobiDB-lite"/>
    </source>
</evidence>
<organism evidence="2">
    <name type="scientific">Tanacetum cinerariifolium</name>
    <name type="common">Dalmatian daisy</name>
    <name type="synonym">Chrysanthemum cinerariifolium</name>
    <dbReference type="NCBI Taxonomy" id="118510"/>
    <lineage>
        <taxon>Eukaryota</taxon>
        <taxon>Viridiplantae</taxon>
        <taxon>Streptophyta</taxon>
        <taxon>Embryophyta</taxon>
        <taxon>Tracheophyta</taxon>
        <taxon>Spermatophyta</taxon>
        <taxon>Magnoliopsida</taxon>
        <taxon>eudicotyledons</taxon>
        <taxon>Gunneridae</taxon>
        <taxon>Pentapetalae</taxon>
        <taxon>asterids</taxon>
        <taxon>campanulids</taxon>
        <taxon>Asterales</taxon>
        <taxon>Asteraceae</taxon>
        <taxon>Asteroideae</taxon>
        <taxon>Anthemideae</taxon>
        <taxon>Anthemidinae</taxon>
        <taxon>Tanacetum</taxon>
    </lineage>
</organism>
<evidence type="ECO:0000313" key="2">
    <source>
        <dbReference type="EMBL" id="GFD58554.1"/>
    </source>
</evidence>
<dbReference type="AlphaFoldDB" id="A0A699XR62"/>